<name>A0ABU8NUF2_9SPHI</name>
<evidence type="ECO:0000313" key="1">
    <source>
        <dbReference type="EMBL" id="MEJ2905872.1"/>
    </source>
</evidence>
<evidence type="ECO:0000313" key="2">
    <source>
        <dbReference type="Proteomes" id="UP001378956"/>
    </source>
</evidence>
<keyword evidence="2" id="KW-1185">Reference proteome</keyword>
<proteinExistence type="predicted"/>
<organism evidence="1 2">
    <name type="scientific">Pedobacter panaciterrae</name>
    <dbReference type="NCBI Taxonomy" id="363849"/>
    <lineage>
        <taxon>Bacteria</taxon>
        <taxon>Pseudomonadati</taxon>
        <taxon>Bacteroidota</taxon>
        <taxon>Sphingobacteriia</taxon>
        <taxon>Sphingobacteriales</taxon>
        <taxon>Sphingobacteriaceae</taxon>
        <taxon>Pedobacter</taxon>
    </lineage>
</organism>
<keyword evidence="1" id="KW-0808">Transferase</keyword>
<dbReference type="RefSeq" id="WP_288883998.1">
    <property type="nucleotide sequence ID" value="NZ_CBFGNQ010000017.1"/>
</dbReference>
<comment type="caution">
    <text evidence="1">The sequence shown here is derived from an EMBL/GenBank/DDBJ whole genome shotgun (WGS) entry which is preliminary data.</text>
</comment>
<protein>
    <submittedName>
        <fullName evidence="1">Glycosyl transferase</fullName>
    </submittedName>
</protein>
<dbReference type="GO" id="GO:0016740">
    <property type="term" value="F:transferase activity"/>
    <property type="evidence" value="ECO:0007669"/>
    <property type="project" value="UniProtKB-KW"/>
</dbReference>
<accession>A0ABU8NUF2</accession>
<dbReference type="InterPro" id="IPR029044">
    <property type="entry name" value="Nucleotide-diphossugar_trans"/>
</dbReference>
<dbReference type="Proteomes" id="UP001378956">
    <property type="component" value="Unassembled WGS sequence"/>
</dbReference>
<gene>
    <name evidence="1" type="ORF">WAE58_25730</name>
</gene>
<reference evidence="1 2" key="1">
    <citation type="submission" date="2024-03" db="EMBL/GenBank/DDBJ databases">
        <title>Sequence of Lycoming College Course Isolates.</title>
        <authorList>
            <person name="Plotts O."/>
            <person name="Newman J."/>
        </authorList>
    </citation>
    <scope>NUCLEOTIDE SEQUENCE [LARGE SCALE GENOMIC DNA]</scope>
    <source>
        <strain evidence="1 2">CJB-3</strain>
    </source>
</reference>
<dbReference type="SUPFAM" id="SSF53448">
    <property type="entry name" value="Nucleotide-diphospho-sugar transferases"/>
    <property type="match status" value="1"/>
</dbReference>
<dbReference type="EMBL" id="JBBEUB010000017">
    <property type="protein sequence ID" value="MEJ2905872.1"/>
    <property type="molecule type" value="Genomic_DNA"/>
</dbReference>
<dbReference type="Gene3D" id="3.90.550.10">
    <property type="entry name" value="Spore Coat Polysaccharide Biosynthesis Protein SpsA, Chain A"/>
    <property type="match status" value="1"/>
</dbReference>
<sequence>MYNSLAKHCKDFHLYIFAFDDVSYSILNELNLEKATIISLGTFENEELLSIKPTRTTAEYCWTCTPATVEYCLDTYELPSCTYIDADLLFFADPTVLFDELGEDDSVIITDHRYTPEYDQTATSGKYCVQFVYFKNDKQGRTVLKWWKDACIEWCYNRFEDNKFGDQKYLDDWCERFKGVHELQHLGGGVAPWNAQQYTISTVGDRLFGKVNGTDETFDLIFYHFHDLKYCEKDAFHLGHYELTHGHLTNIYKPYVIALKEVEKELRSISKDNLFHEIKEIPRINKSLRRMYRFHVFGHLNNYYKTRYLIK</sequence>